<dbReference type="SUPFAM" id="SSF54197">
    <property type="entry name" value="HIT-like"/>
    <property type="match status" value="1"/>
</dbReference>
<accession>A0ABR2LNN1</accession>
<comment type="caution">
    <text evidence="1">The sequence shown here is derived from an EMBL/GenBank/DDBJ whole genome shotgun (WGS) entry which is preliminary data.</text>
</comment>
<protein>
    <submittedName>
        <fullName evidence="1">Uncharacterized protein</fullName>
    </submittedName>
</protein>
<name>A0ABR2LNN1_9ASPA</name>
<dbReference type="Proteomes" id="UP001412067">
    <property type="component" value="Unassembled WGS sequence"/>
</dbReference>
<reference evidence="1 2" key="1">
    <citation type="journal article" date="2022" name="Nat. Plants">
        <title>Genomes of leafy and leafless Platanthera orchids illuminate the evolution of mycoheterotrophy.</title>
        <authorList>
            <person name="Li M.H."/>
            <person name="Liu K.W."/>
            <person name="Li Z."/>
            <person name="Lu H.C."/>
            <person name="Ye Q.L."/>
            <person name="Zhang D."/>
            <person name="Wang J.Y."/>
            <person name="Li Y.F."/>
            <person name="Zhong Z.M."/>
            <person name="Liu X."/>
            <person name="Yu X."/>
            <person name="Liu D.K."/>
            <person name="Tu X.D."/>
            <person name="Liu B."/>
            <person name="Hao Y."/>
            <person name="Liao X.Y."/>
            <person name="Jiang Y.T."/>
            <person name="Sun W.H."/>
            <person name="Chen J."/>
            <person name="Chen Y.Q."/>
            <person name="Ai Y."/>
            <person name="Zhai J.W."/>
            <person name="Wu S.S."/>
            <person name="Zhou Z."/>
            <person name="Hsiao Y.Y."/>
            <person name="Wu W.L."/>
            <person name="Chen Y.Y."/>
            <person name="Lin Y.F."/>
            <person name="Hsu J.L."/>
            <person name="Li C.Y."/>
            <person name="Wang Z.W."/>
            <person name="Zhao X."/>
            <person name="Zhong W.Y."/>
            <person name="Ma X.K."/>
            <person name="Ma L."/>
            <person name="Huang J."/>
            <person name="Chen G.Z."/>
            <person name="Huang M.Z."/>
            <person name="Huang L."/>
            <person name="Peng D.H."/>
            <person name="Luo Y.B."/>
            <person name="Zou S.Q."/>
            <person name="Chen S.P."/>
            <person name="Lan S."/>
            <person name="Tsai W.C."/>
            <person name="Van de Peer Y."/>
            <person name="Liu Z.J."/>
        </authorList>
    </citation>
    <scope>NUCLEOTIDE SEQUENCE [LARGE SCALE GENOMIC DNA]</scope>
    <source>
        <strain evidence="1">Lor288</strain>
    </source>
</reference>
<organism evidence="1 2">
    <name type="scientific">Platanthera guangdongensis</name>
    <dbReference type="NCBI Taxonomy" id="2320717"/>
    <lineage>
        <taxon>Eukaryota</taxon>
        <taxon>Viridiplantae</taxon>
        <taxon>Streptophyta</taxon>
        <taxon>Embryophyta</taxon>
        <taxon>Tracheophyta</taxon>
        <taxon>Spermatophyta</taxon>
        <taxon>Magnoliopsida</taxon>
        <taxon>Liliopsida</taxon>
        <taxon>Asparagales</taxon>
        <taxon>Orchidaceae</taxon>
        <taxon>Orchidoideae</taxon>
        <taxon>Orchideae</taxon>
        <taxon>Orchidinae</taxon>
        <taxon>Platanthera</taxon>
    </lineage>
</organism>
<gene>
    <name evidence="1" type="ORF">KSP40_PGU013055</name>
</gene>
<proteinExistence type="predicted"/>
<evidence type="ECO:0000313" key="1">
    <source>
        <dbReference type="EMBL" id="KAK8945891.1"/>
    </source>
</evidence>
<evidence type="ECO:0000313" key="2">
    <source>
        <dbReference type="Proteomes" id="UP001412067"/>
    </source>
</evidence>
<sequence length="139" mass="15260">MRWGAERDRASEQHLMSVFSAMHPANTVFAPIFRSGSSKTNTLFSRRHSRESLRFQEVSEQFGFHRPPFNSVNHLHLHCFALPFTPRGELGPARLFENRPGSRITGPTASLTGSGPVFNKGGFKSLTGPDAEPVGGPIG</sequence>
<dbReference type="InterPro" id="IPR036265">
    <property type="entry name" value="HIT-like_sf"/>
</dbReference>
<dbReference type="EMBL" id="JBBWWR010000017">
    <property type="protein sequence ID" value="KAK8945891.1"/>
    <property type="molecule type" value="Genomic_DNA"/>
</dbReference>
<keyword evidence="2" id="KW-1185">Reference proteome</keyword>